<protein>
    <submittedName>
        <fullName evidence="1">Uncharacterized protein</fullName>
    </submittedName>
</protein>
<sequence length="40" mass="4372">MIAASIIASIQPAKERLENLLYEAKAMNMKLPGQSLVAEK</sequence>
<dbReference type="AlphaFoldDB" id="A0A1S0UBX7"/>
<dbReference type="RefSeq" id="XP_003135710.1">
    <property type="nucleotide sequence ID" value="XM_003135662.1"/>
</dbReference>
<accession>A0A1S0UBX7</accession>
<gene>
    <name evidence="1" type="ORF">LOAG_00122</name>
</gene>
<evidence type="ECO:0000313" key="1">
    <source>
        <dbReference type="EMBL" id="EFO28345.1"/>
    </source>
</evidence>
<proteinExistence type="predicted"/>
<dbReference type="CTD" id="9937490"/>
<dbReference type="InParanoid" id="A0A1S0UBX7"/>
<organism evidence="1">
    <name type="scientific">Loa loa</name>
    <name type="common">Eye worm</name>
    <name type="synonym">Filaria loa</name>
    <dbReference type="NCBI Taxonomy" id="7209"/>
    <lineage>
        <taxon>Eukaryota</taxon>
        <taxon>Metazoa</taxon>
        <taxon>Ecdysozoa</taxon>
        <taxon>Nematoda</taxon>
        <taxon>Chromadorea</taxon>
        <taxon>Rhabditida</taxon>
        <taxon>Spirurina</taxon>
        <taxon>Spiruromorpha</taxon>
        <taxon>Filarioidea</taxon>
        <taxon>Onchocercidae</taxon>
        <taxon>Loa</taxon>
    </lineage>
</organism>
<name>A0A1S0UBX7_LOALO</name>
<dbReference type="EMBL" id="JH712095">
    <property type="protein sequence ID" value="EFO28345.1"/>
    <property type="molecule type" value="Genomic_DNA"/>
</dbReference>
<dbReference type="GeneID" id="9937490"/>
<reference evidence="1" key="1">
    <citation type="submission" date="2012-04" db="EMBL/GenBank/DDBJ databases">
        <title>The Genome Sequence of Loa loa.</title>
        <authorList>
            <consortium name="The Broad Institute Genome Sequencing Platform"/>
            <consortium name="Broad Institute Genome Sequencing Center for Infectious Disease"/>
            <person name="Nutman T.B."/>
            <person name="Fink D.L."/>
            <person name="Russ C."/>
            <person name="Young S."/>
            <person name="Zeng Q."/>
            <person name="Gargeya S."/>
            <person name="Alvarado L."/>
            <person name="Berlin A."/>
            <person name="Chapman S.B."/>
            <person name="Chen Z."/>
            <person name="Freedman E."/>
            <person name="Gellesch M."/>
            <person name="Goldberg J."/>
            <person name="Griggs A."/>
            <person name="Gujja S."/>
            <person name="Heilman E.R."/>
            <person name="Heiman D."/>
            <person name="Howarth C."/>
            <person name="Mehta T."/>
            <person name="Neiman D."/>
            <person name="Pearson M."/>
            <person name="Roberts A."/>
            <person name="Saif S."/>
            <person name="Shea T."/>
            <person name="Shenoy N."/>
            <person name="Sisk P."/>
            <person name="Stolte C."/>
            <person name="Sykes S."/>
            <person name="White J."/>
            <person name="Yandava C."/>
            <person name="Haas B."/>
            <person name="Henn M.R."/>
            <person name="Nusbaum C."/>
            <person name="Birren B."/>
        </authorList>
    </citation>
    <scope>NUCLEOTIDE SEQUENCE [LARGE SCALE GENOMIC DNA]</scope>
</reference>
<dbReference type="KEGG" id="loa:LOAG_00122"/>